<dbReference type="EMBL" id="FRAC01000011">
    <property type="protein sequence ID" value="SHK39936.1"/>
    <property type="molecule type" value="Genomic_DNA"/>
</dbReference>
<feature type="domain" description="Putative aromatic acid exporter C-terminal" evidence="7">
    <location>
        <begin position="159"/>
        <end position="321"/>
    </location>
</feature>
<dbReference type="PANTHER" id="PTHR40064:SF1">
    <property type="entry name" value="MEMBRANE PROTEIN"/>
    <property type="match status" value="1"/>
</dbReference>
<organism evidence="8 9">
    <name type="scientific">Anaerocolumna jejuensis DSM 15929</name>
    <dbReference type="NCBI Taxonomy" id="1121322"/>
    <lineage>
        <taxon>Bacteria</taxon>
        <taxon>Bacillati</taxon>
        <taxon>Bacillota</taxon>
        <taxon>Clostridia</taxon>
        <taxon>Lachnospirales</taxon>
        <taxon>Lachnospiraceae</taxon>
        <taxon>Anaerocolumna</taxon>
    </lineage>
</organism>
<keyword evidence="5 6" id="KW-0472">Membrane</keyword>
<keyword evidence="4 6" id="KW-1133">Transmembrane helix</keyword>
<evidence type="ECO:0000313" key="9">
    <source>
        <dbReference type="Proteomes" id="UP000184386"/>
    </source>
</evidence>
<feature type="transmembrane region" description="Helical" evidence="6">
    <location>
        <begin position="36"/>
        <end position="54"/>
    </location>
</feature>
<evidence type="ECO:0000313" key="8">
    <source>
        <dbReference type="EMBL" id="SHK39936.1"/>
    </source>
</evidence>
<dbReference type="PANTHER" id="PTHR40064">
    <property type="entry name" value="MEMBRANE PROTEIN-RELATED"/>
    <property type="match status" value="1"/>
</dbReference>
<keyword evidence="9" id="KW-1185">Reference proteome</keyword>
<feature type="transmembrane region" description="Helical" evidence="6">
    <location>
        <begin position="66"/>
        <end position="83"/>
    </location>
</feature>
<dbReference type="Pfam" id="PF11728">
    <property type="entry name" value="ArAE_1_C"/>
    <property type="match status" value="1"/>
</dbReference>
<proteinExistence type="predicted"/>
<evidence type="ECO:0000256" key="4">
    <source>
        <dbReference type="ARBA" id="ARBA00022989"/>
    </source>
</evidence>
<dbReference type="InterPro" id="IPR038323">
    <property type="entry name" value="ArAE_1_C_sf"/>
</dbReference>
<dbReference type="InterPro" id="IPR052984">
    <property type="entry name" value="UPF0421"/>
</dbReference>
<evidence type="ECO:0000256" key="2">
    <source>
        <dbReference type="ARBA" id="ARBA00022475"/>
    </source>
</evidence>
<sequence length="343" mass="38947">MNLLFTKNSIKKINYIQLIKIAIGSCIAILSADKLGLHYSASAGIITLLSIQSTKKETILITGKRFLSFLLSVATAFLIFSILGYHAFSFGIFLLVFVGACYLMKLEDGIAMNAVLATHFLIEKSVSFYWISNELSLLIIGAGIGVLLNLYIPRNTLAIKQNQLMIEEDMKLILSNISTALLTPGKTPVKVQLFQPLEVHLNEALSRAYENMNNTLLSDTRYYIQYMQMRKSQGTILKRICTHIASISTVPRQAHKISDFIAHITRTFHEYNNALALLERLQEIKLEFKADPLPGSREEFEDRAILFQILNELEAFLLLKKEFVMALTDTQLQNYWKQQNERS</sequence>
<feature type="transmembrane region" description="Helical" evidence="6">
    <location>
        <begin position="12"/>
        <end position="30"/>
    </location>
</feature>
<dbReference type="AlphaFoldDB" id="A0A1M6S5E6"/>
<dbReference type="Gene3D" id="1.20.120.940">
    <property type="entry name" value="Putative aromatic acid exporter, C-terminal domain"/>
    <property type="match status" value="1"/>
</dbReference>
<evidence type="ECO:0000256" key="3">
    <source>
        <dbReference type="ARBA" id="ARBA00022692"/>
    </source>
</evidence>
<evidence type="ECO:0000256" key="6">
    <source>
        <dbReference type="SAM" id="Phobius"/>
    </source>
</evidence>
<dbReference type="Pfam" id="PF06081">
    <property type="entry name" value="ArAE_1"/>
    <property type="match status" value="1"/>
</dbReference>
<protein>
    <submittedName>
        <fullName evidence="8">Uncharacterized membrane protein YgaE, UPF0421/DUF939 family</fullName>
    </submittedName>
</protein>
<accession>A0A1M6S5E6</accession>
<keyword evidence="2" id="KW-1003">Cell membrane</keyword>
<keyword evidence="3 6" id="KW-0812">Transmembrane</keyword>
<dbReference type="RefSeq" id="WP_073276308.1">
    <property type="nucleotide sequence ID" value="NZ_FRAC01000011.1"/>
</dbReference>
<evidence type="ECO:0000259" key="7">
    <source>
        <dbReference type="Pfam" id="PF11728"/>
    </source>
</evidence>
<dbReference type="InterPro" id="IPR010343">
    <property type="entry name" value="ArAE_1"/>
</dbReference>
<dbReference type="InterPro" id="IPR021062">
    <property type="entry name" value="ArAE_1_C"/>
</dbReference>
<gene>
    <name evidence="8" type="ORF">SAMN02745136_02414</name>
</gene>
<reference evidence="8 9" key="1">
    <citation type="submission" date="2016-11" db="EMBL/GenBank/DDBJ databases">
        <authorList>
            <person name="Jaros S."/>
            <person name="Januszkiewicz K."/>
            <person name="Wedrychowicz H."/>
        </authorList>
    </citation>
    <scope>NUCLEOTIDE SEQUENCE [LARGE SCALE GENOMIC DNA]</scope>
    <source>
        <strain evidence="8 9">DSM 15929</strain>
    </source>
</reference>
<evidence type="ECO:0000256" key="1">
    <source>
        <dbReference type="ARBA" id="ARBA00004651"/>
    </source>
</evidence>
<dbReference type="Proteomes" id="UP000184386">
    <property type="component" value="Unassembled WGS sequence"/>
</dbReference>
<dbReference type="GO" id="GO:0005886">
    <property type="term" value="C:plasma membrane"/>
    <property type="evidence" value="ECO:0007669"/>
    <property type="project" value="UniProtKB-SubCell"/>
</dbReference>
<comment type="subcellular location">
    <subcellularLocation>
        <location evidence="1">Cell membrane</location>
        <topology evidence="1">Multi-pass membrane protein</topology>
    </subcellularLocation>
</comment>
<name>A0A1M6S5E6_9FIRM</name>
<evidence type="ECO:0000256" key="5">
    <source>
        <dbReference type="ARBA" id="ARBA00023136"/>
    </source>
</evidence>
<feature type="transmembrane region" description="Helical" evidence="6">
    <location>
        <begin position="127"/>
        <end position="152"/>
    </location>
</feature>